<evidence type="ECO:0000313" key="2">
    <source>
        <dbReference type="Proteomes" id="UP000265520"/>
    </source>
</evidence>
<dbReference type="EMBL" id="LXQA010721266">
    <property type="protein sequence ID" value="MCI67658.1"/>
    <property type="molecule type" value="Genomic_DNA"/>
</dbReference>
<keyword evidence="2" id="KW-1185">Reference proteome</keyword>
<dbReference type="AlphaFoldDB" id="A0A392U3I7"/>
<feature type="non-terminal residue" evidence="1">
    <location>
        <position position="1"/>
    </location>
</feature>
<reference evidence="1 2" key="1">
    <citation type="journal article" date="2018" name="Front. Plant Sci.">
        <title>Red Clover (Trifolium pratense) and Zigzag Clover (T. medium) - A Picture of Genomic Similarities and Differences.</title>
        <authorList>
            <person name="Dluhosova J."/>
            <person name="Istvanek J."/>
            <person name="Nedelnik J."/>
            <person name="Repkova J."/>
        </authorList>
    </citation>
    <scope>NUCLEOTIDE SEQUENCE [LARGE SCALE GENOMIC DNA]</scope>
    <source>
        <strain evidence="2">cv. 10/8</strain>
        <tissue evidence="1">Leaf</tissue>
    </source>
</reference>
<name>A0A392U3I7_9FABA</name>
<dbReference type="Proteomes" id="UP000265520">
    <property type="component" value="Unassembled WGS sequence"/>
</dbReference>
<evidence type="ECO:0000313" key="1">
    <source>
        <dbReference type="EMBL" id="MCI67658.1"/>
    </source>
</evidence>
<proteinExistence type="predicted"/>
<sequence>ESKLGRKHIIYLLLLRGSPWLIRNMVSGCVEAERSEKEVFDDYGLGLKKHG</sequence>
<organism evidence="1 2">
    <name type="scientific">Trifolium medium</name>
    <dbReference type="NCBI Taxonomy" id="97028"/>
    <lineage>
        <taxon>Eukaryota</taxon>
        <taxon>Viridiplantae</taxon>
        <taxon>Streptophyta</taxon>
        <taxon>Embryophyta</taxon>
        <taxon>Tracheophyta</taxon>
        <taxon>Spermatophyta</taxon>
        <taxon>Magnoliopsida</taxon>
        <taxon>eudicotyledons</taxon>
        <taxon>Gunneridae</taxon>
        <taxon>Pentapetalae</taxon>
        <taxon>rosids</taxon>
        <taxon>fabids</taxon>
        <taxon>Fabales</taxon>
        <taxon>Fabaceae</taxon>
        <taxon>Papilionoideae</taxon>
        <taxon>50 kb inversion clade</taxon>
        <taxon>NPAAA clade</taxon>
        <taxon>Hologalegina</taxon>
        <taxon>IRL clade</taxon>
        <taxon>Trifolieae</taxon>
        <taxon>Trifolium</taxon>
    </lineage>
</organism>
<comment type="caution">
    <text evidence="1">The sequence shown here is derived from an EMBL/GenBank/DDBJ whole genome shotgun (WGS) entry which is preliminary data.</text>
</comment>
<protein>
    <submittedName>
        <fullName evidence="1">Uncharacterized protein</fullName>
    </submittedName>
</protein>
<accession>A0A392U3I7</accession>